<gene>
    <name evidence="1" type="ORF">cpu_19360</name>
</gene>
<dbReference type="Proteomes" id="UP000187485">
    <property type="component" value="Unassembled WGS sequence"/>
</dbReference>
<protein>
    <submittedName>
        <fullName evidence="1">Uncharacterized protein</fullName>
    </submittedName>
</protein>
<evidence type="ECO:0000313" key="1">
    <source>
        <dbReference type="EMBL" id="GAV23426.1"/>
    </source>
</evidence>
<accession>A0A1L8CWX2</accession>
<dbReference type="RefSeq" id="WP_075859843.1">
    <property type="nucleotide sequence ID" value="NZ_BDJK01000055.1"/>
</dbReference>
<proteinExistence type="predicted"/>
<sequence length="248" mass="27972">MLRRRFFILLLLISVIFMPTKILADQLYDKGRSYGTFLGGSNMGKEMNVVSASANKNLYNGWVLGVERVRAWARLENVEEIFPATLGYTCWINGAQIRLCSDDSRNSYLFIMGMNPSDSSSSTSVPLIIWDILDYLGVPNNIIQAYANNFTAKISSGGLGSNDAYKIFTATSTKINLPKTYTYNNADIYTNNKTGSSAEVYFSFDIRTTNNNSFKLWPQSKIQYAIAYVGSLPWFWWTNYAGVHHTIN</sequence>
<evidence type="ECO:0000313" key="2">
    <source>
        <dbReference type="Proteomes" id="UP000187485"/>
    </source>
</evidence>
<dbReference type="OrthoDB" id="9821744at2"/>
<organism evidence="1 2">
    <name type="scientific">Carboxydothermus pertinax</name>
    <dbReference type="NCBI Taxonomy" id="870242"/>
    <lineage>
        <taxon>Bacteria</taxon>
        <taxon>Bacillati</taxon>
        <taxon>Bacillota</taxon>
        <taxon>Clostridia</taxon>
        <taxon>Thermoanaerobacterales</taxon>
        <taxon>Thermoanaerobacteraceae</taxon>
        <taxon>Carboxydothermus</taxon>
    </lineage>
</organism>
<comment type="caution">
    <text evidence="1">The sequence shown here is derived from an EMBL/GenBank/DDBJ whole genome shotgun (WGS) entry which is preliminary data.</text>
</comment>
<reference evidence="2" key="1">
    <citation type="submission" date="2016-12" db="EMBL/GenBank/DDBJ databases">
        <title>Draft Genome Sequences od Carboxydothermus pertinax and islandicus, Hydrogenogenic Carboxydotrophic Bacteria.</title>
        <authorList>
            <person name="Fukuyama Y."/>
            <person name="Ohmae K."/>
            <person name="Yoneda Y."/>
            <person name="Yoshida T."/>
            <person name="Sako Y."/>
        </authorList>
    </citation>
    <scope>NUCLEOTIDE SEQUENCE [LARGE SCALE GENOMIC DNA]</scope>
    <source>
        <strain evidence="2">Ug1</strain>
    </source>
</reference>
<dbReference type="AlphaFoldDB" id="A0A1L8CWX2"/>
<name>A0A1L8CWX2_9THEO</name>
<keyword evidence="2" id="KW-1185">Reference proteome</keyword>
<dbReference type="EMBL" id="BDJK01000055">
    <property type="protein sequence ID" value="GAV23426.1"/>
    <property type="molecule type" value="Genomic_DNA"/>
</dbReference>